<dbReference type="SMART" id="SM00086">
    <property type="entry name" value="PAC"/>
    <property type="match status" value="2"/>
</dbReference>
<dbReference type="GO" id="GO:0000155">
    <property type="term" value="F:phosphorelay sensor kinase activity"/>
    <property type="evidence" value="ECO:0007669"/>
    <property type="project" value="InterPro"/>
</dbReference>
<dbReference type="Pfam" id="PF00512">
    <property type="entry name" value="HisKA"/>
    <property type="match status" value="1"/>
</dbReference>
<dbReference type="InterPro" id="IPR036890">
    <property type="entry name" value="HATPase_C_sf"/>
</dbReference>
<sequence>MTSINPGLASGSNPMNPTLLEAFPFEIVVIDKQFERVCYANANIGRNLGYSLEQFQKMTPDELLGKQQASSLYRQLEPMLRHSPPETPSREVDYLRKDGSHYPVKAYFKHCTYDGDDCIMFTSLDSSDRRSHIERRAIEHLPAGAVVTTPDTLYMNKAATAITGYNRKEFDSIDQWYALFPKNIVTGFKHKSKSWDCIDRSTPIIVPITTKTGAPRLLELSHHGIDESMSIWMFQDVTERETLLNKLRWSEAKASAVLNTVPDGIVNIDLRGEITSFNQAAEKIFGYRSEEVLGGDITRLLPDAHRHEDIARYLRTGHPKLSGNTIEAEGRRKNGDAFPVQLTVIEVAVGNQIILTGIIKDLTEQKEMERLTRQHNEEVRQYREDMVHISRIMTLSEIATEIAHEINQPLASISTYAQACLQLMENTTTAQPAELKNALQQISKQSRRAGGVISQLRVQVKQREIDPIPIDINKLIDYTLTLLADDLKDQNIILQTVLQPHLPEINGITVQLQQILFNLILNGIDAINAKGDGQRLIKIKTGLTEDNWVRVSVSDTGVGIAKADRDKIFTSYYSTKESGMGIGLSICQSVINGHGGKLDFNHRKRKGAEFYFTLPAYKILKGADHGDD</sequence>
<proteinExistence type="predicted"/>
<evidence type="ECO:0000256" key="7">
    <source>
        <dbReference type="ARBA" id="ARBA00022840"/>
    </source>
</evidence>
<keyword evidence="13" id="KW-1185">Reference proteome</keyword>
<dbReference type="CDD" id="cd00130">
    <property type="entry name" value="PAS"/>
    <property type="match status" value="2"/>
</dbReference>
<dbReference type="SMART" id="SM00388">
    <property type="entry name" value="HisKA"/>
    <property type="match status" value="1"/>
</dbReference>
<gene>
    <name evidence="12" type="ORF">FKG94_08580</name>
</gene>
<feature type="domain" description="PAS" evidence="10">
    <location>
        <begin position="250"/>
        <end position="294"/>
    </location>
</feature>
<keyword evidence="7" id="KW-0067">ATP-binding</keyword>
<dbReference type="PANTHER" id="PTHR43065">
    <property type="entry name" value="SENSOR HISTIDINE KINASE"/>
    <property type="match status" value="1"/>
</dbReference>
<dbReference type="InterPro" id="IPR000014">
    <property type="entry name" value="PAS"/>
</dbReference>
<keyword evidence="3" id="KW-0597">Phosphoprotein</keyword>
<dbReference type="PROSITE" id="PS50113">
    <property type="entry name" value="PAC"/>
    <property type="match status" value="1"/>
</dbReference>
<dbReference type="InterPro" id="IPR003594">
    <property type="entry name" value="HATPase_dom"/>
</dbReference>
<evidence type="ECO:0000256" key="1">
    <source>
        <dbReference type="ARBA" id="ARBA00000085"/>
    </source>
</evidence>
<protein>
    <recommendedName>
        <fullName evidence="2">histidine kinase</fullName>
        <ecNumber evidence="2">2.7.13.3</ecNumber>
    </recommendedName>
</protein>
<dbReference type="InterPro" id="IPR005467">
    <property type="entry name" value="His_kinase_dom"/>
</dbReference>
<comment type="caution">
    <text evidence="12">The sequence shown here is derived from an EMBL/GenBank/DDBJ whole genome shotgun (WGS) entry which is preliminary data.</text>
</comment>
<dbReference type="InterPro" id="IPR000700">
    <property type="entry name" value="PAS-assoc_C"/>
</dbReference>
<dbReference type="InterPro" id="IPR035965">
    <property type="entry name" value="PAS-like_dom_sf"/>
</dbReference>
<evidence type="ECO:0000313" key="12">
    <source>
        <dbReference type="EMBL" id="TQV81155.1"/>
    </source>
</evidence>
<accession>A0A545TVA5</accession>
<dbReference type="NCBIfam" id="TIGR00229">
    <property type="entry name" value="sensory_box"/>
    <property type="match status" value="2"/>
</dbReference>
<feature type="domain" description="Histidine kinase" evidence="9">
    <location>
        <begin position="401"/>
        <end position="618"/>
    </location>
</feature>
<name>A0A545TVA5_9GAMM</name>
<dbReference type="PROSITE" id="PS50112">
    <property type="entry name" value="PAS"/>
    <property type="match status" value="1"/>
</dbReference>
<evidence type="ECO:0000256" key="6">
    <source>
        <dbReference type="ARBA" id="ARBA00022777"/>
    </source>
</evidence>
<dbReference type="EMBL" id="VHSG01000008">
    <property type="protein sequence ID" value="TQV81155.1"/>
    <property type="molecule type" value="Genomic_DNA"/>
</dbReference>
<dbReference type="OrthoDB" id="9772100at2"/>
<dbReference type="PANTHER" id="PTHR43065:SF10">
    <property type="entry name" value="PEROXIDE STRESS-ACTIVATED HISTIDINE KINASE MAK3"/>
    <property type="match status" value="1"/>
</dbReference>
<dbReference type="EC" id="2.7.13.3" evidence="2"/>
<evidence type="ECO:0000259" key="9">
    <source>
        <dbReference type="PROSITE" id="PS50109"/>
    </source>
</evidence>
<evidence type="ECO:0000256" key="2">
    <source>
        <dbReference type="ARBA" id="ARBA00012438"/>
    </source>
</evidence>
<dbReference type="InterPro" id="IPR036097">
    <property type="entry name" value="HisK_dim/P_sf"/>
</dbReference>
<evidence type="ECO:0000256" key="8">
    <source>
        <dbReference type="ARBA" id="ARBA00023012"/>
    </source>
</evidence>
<dbReference type="SUPFAM" id="SSF47384">
    <property type="entry name" value="Homodimeric domain of signal transducing histidine kinase"/>
    <property type="match status" value="1"/>
</dbReference>
<dbReference type="Gene3D" id="3.30.565.10">
    <property type="entry name" value="Histidine kinase-like ATPase, C-terminal domain"/>
    <property type="match status" value="1"/>
</dbReference>
<dbReference type="Gene3D" id="1.10.287.130">
    <property type="match status" value="1"/>
</dbReference>
<feature type="domain" description="PAC" evidence="11">
    <location>
        <begin position="324"/>
        <end position="374"/>
    </location>
</feature>
<evidence type="ECO:0000313" key="13">
    <source>
        <dbReference type="Proteomes" id="UP000319732"/>
    </source>
</evidence>
<dbReference type="Pfam" id="PF13426">
    <property type="entry name" value="PAS_9"/>
    <property type="match status" value="3"/>
</dbReference>
<dbReference type="SMART" id="SM00091">
    <property type="entry name" value="PAS"/>
    <property type="match status" value="3"/>
</dbReference>
<dbReference type="InterPro" id="IPR001610">
    <property type="entry name" value="PAC"/>
</dbReference>
<dbReference type="GO" id="GO:0005524">
    <property type="term" value="F:ATP binding"/>
    <property type="evidence" value="ECO:0007669"/>
    <property type="project" value="UniProtKB-KW"/>
</dbReference>
<dbReference type="SUPFAM" id="SSF55874">
    <property type="entry name" value="ATPase domain of HSP90 chaperone/DNA topoisomerase II/histidine kinase"/>
    <property type="match status" value="1"/>
</dbReference>
<evidence type="ECO:0000259" key="11">
    <source>
        <dbReference type="PROSITE" id="PS50113"/>
    </source>
</evidence>
<dbReference type="InterPro" id="IPR003661">
    <property type="entry name" value="HisK_dim/P_dom"/>
</dbReference>
<keyword evidence="4" id="KW-0808">Transferase</keyword>
<evidence type="ECO:0000256" key="5">
    <source>
        <dbReference type="ARBA" id="ARBA00022741"/>
    </source>
</evidence>
<dbReference type="InterPro" id="IPR004358">
    <property type="entry name" value="Sig_transdc_His_kin-like_C"/>
</dbReference>
<evidence type="ECO:0000259" key="10">
    <source>
        <dbReference type="PROSITE" id="PS50112"/>
    </source>
</evidence>
<dbReference type="SMART" id="SM00387">
    <property type="entry name" value="HATPase_c"/>
    <property type="match status" value="1"/>
</dbReference>
<keyword evidence="6" id="KW-0418">Kinase</keyword>
<comment type="catalytic activity">
    <reaction evidence="1">
        <text>ATP + protein L-histidine = ADP + protein N-phospho-L-histidine.</text>
        <dbReference type="EC" id="2.7.13.3"/>
    </reaction>
</comment>
<keyword evidence="8" id="KW-0902">Two-component regulatory system</keyword>
<organism evidence="12 13">
    <name type="scientific">Exilibacterium tricleocarpae</name>
    <dbReference type="NCBI Taxonomy" id="2591008"/>
    <lineage>
        <taxon>Bacteria</taxon>
        <taxon>Pseudomonadati</taxon>
        <taxon>Pseudomonadota</taxon>
        <taxon>Gammaproteobacteria</taxon>
        <taxon>Cellvibrionales</taxon>
        <taxon>Cellvibrionaceae</taxon>
        <taxon>Exilibacterium</taxon>
    </lineage>
</organism>
<dbReference type="PROSITE" id="PS50109">
    <property type="entry name" value="HIS_KIN"/>
    <property type="match status" value="1"/>
</dbReference>
<dbReference type="CDD" id="cd00082">
    <property type="entry name" value="HisKA"/>
    <property type="match status" value="1"/>
</dbReference>
<evidence type="ECO:0000256" key="4">
    <source>
        <dbReference type="ARBA" id="ARBA00022679"/>
    </source>
</evidence>
<dbReference type="Pfam" id="PF02518">
    <property type="entry name" value="HATPase_c"/>
    <property type="match status" value="1"/>
</dbReference>
<dbReference type="Proteomes" id="UP000319732">
    <property type="component" value="Unassembled WGS sequence"/>
</dbReference>
<dbReference type="PRINTS" id="PR00344">
    <property type="entry name" value="BCTRLSENSOR"/>
</dbReference>
<keyword evidence="5" id="KW-0547">Nucleotide-binding</keyword>
<evidence type="ECO:0000256" key="3">
    <source>
        <dbReference type="ARBA" id="ARBA00022553"/>
    </source>
</evidence>
<dbReference type="AlphaFoldDB" id="A0A545TVA5"/>
<dbReference type="SUPFAM" id="SSF55785">
    <property type="entry name" value="PYP-like sensor domain (PAS domain)"/>
    <property type="match status" value="3"/>
</dbReference>
<dbReference type="Gene3D" id="3.30.450.20">
    <property type="entry name" value="PAS domain"/>
    <property type="match status" value="3"/>
</dbReference>
<reference evidence="12 13" key="1">
    <citation type="submission" date="2019-06" db="EMBL/GenBank/DDBJ databases">
        <title>Whole genome sequence for Cellvibrionaceae sp. R142.</title>
        <authorList>
            <person name="Wang G."/>
        </authorList>
    </citation>
    <scope>NUCLEOTIDE SEQUENCE [LARGE SCALE GENOMIC DNA]</scope>
    <source>
        <strain evidence="12 13">R142</strain>
    </source>
</reference>